<sequence>MTDAVHELVKAGLRNPARIVITQPITADQRTPTTLDIYHLIIPHSSKLSTTLNFLLSNPTNKHIIYFSTTACVDYFYKIISSIPRLSSWSIVSLHGKMDSKKREIVFTAFNSASARSVLLCTDVAARGLDIPDVDWVVQFDAPQDPKAFAHRCGRTARQGKCGAALAFLTKEEDAYLDFLKIRKIPTQPFDANTLQTPFTPQHVLETVQKLITQDRDVYDKSMKAFVSWVRAYKEHHANAIFQLRKVDIADLARGFGLLR</sequence>
<dbReference type="EMBL" id="QEAM01001020">
    <property type="protein sequence ID" value="TPX31818.1"/>
    <property type="molecule type" value="Genomic_DNA"/>
</dbReference>
<dbReference type="AlphaFoldDB" id="A0A507BXF7"/>
<dbReference type="InterPro" id="IPR027417">
    <property type="entry name" value="P-loop_NTPase"/>
</dbReference>
<dbReference type="VEuPathDB" id="FungiDB:SeMB42_g07307"/>
<dbReference type="GO" id="GO:0005730">
    <property type="term" value="C:nucleolus"/>
    <property type="evidence" value="ECO:0007669"/>
    <property type="project" value="UniProtKB-SubCell"/>
</dbReference>
<comment type="subcellular location">
    <subcellularLocation>
        <location evidence="1">Nucleus</location>
        <location evidence="1">Nucleolus</location>
    </subcellularLocation>
</comment>
<comment type="domain">
    <text evidence="9">The Q motif is unique to and characteristic of the DEAD box family of RNA helicases and controls ATP binding and hydrolysis.</text>
</comment>
<evidence type="ECO:0000256" key="1">
    <source>
        <dbReference type="ARBA" id="ARBA00004604"/>
    </source>
</evidence>
<dbReference type="InterPro" id="IPR025313">
    <property type="entry name" value="SPB4-like_CTE"/>
</dbReference>
<keyword evidence="7 9" id="KW-0067">ATP-binding</keyword>
<dbReference type="GO" id="GO:0003723">
    <property type="term" value="F:RNA binding"/>
    <property type="evidence" value="ECO:0007669"/>
    <property type="project" value="UniProtKB-UniRule"/>
</dbReference>
<dbReference type="SUPFAM" id="SSF52540">
    <property type="entry name" value="P-loop containing nucleoside triphosphate hydrolases"/>
    <property type="match status" value="1"/>
</dbReference>
<comment type="catalytic activity">
    <reaction evidence="9">
        <text>ATP + H2O = ADP + phosphate + H(+)</text>
        <dbReference type="Rhea" id="RHEA:13065"/>
        <dbReference type="ChEBI" id="CHEBI:15377"/>
        <dbReference type="ChEBI" id="CHEBI:15378"/>
        <dbReference type="ChEBI" id="CHEBI:30616"/>
        <dbReference type="ChEBI" id="CHEBI:43474"/>
        <dbReference type="ChEBI" id="CHEBI:456216"/>
        <dbReference type="EC" id="3.6.4.13"/>
    </reaction>
</comment>
<protein>
    <recommendedName>
        <fullName evidence="9">ATP-dependent RNA helicase</fullName>
        <ecNumber evidence="9">3.6.4.13</ecNumber>
    </recommendedName>
</protein>
<comment type="caution">
    <text evidence="11">The sequence shown here is derived from an EMBL/GenBank/DDBJ whole genome shotgun (WGS) entry which is preliminary data.</text>
</comment>
<dbReference type="GO" id="GO:0005524">
    <property type="term" value="F:ATP binding"/>
    <property type="evidence" value="ECO:0007669"/>
    <property type="project" value="UniProtKB-UniRule"/>
</dbReference>
<keyword evidence="2" id="KW-0690">Ribosome biogenesis</keyword>
<feature type="non-terminal residue" evidence="11">
    <location>
        <position position="260"/>
    </location>
</feature>
<dbReference type="OrthoDB" id="7396459at2759"/>
<organism evidence="11 12">
    <name type="scientific">Synchytrium endobioticum</name>
    <dbReference type="NCBI Taxonomy" id="286115"/>
    <lineage>
        <taxon>Eukaryota</taxon>
        <taxon>Fungi</taxon>
        <taxon>Fungi incertae sedis</taxon>
        <taxon>Chytridiomycota</taxon>
        <taxon>Chytridiomycota incertae sedis</taxon>
        <taxon>Chytridiomycetes</taxon>
        <taxon>Synchytriales</taxon>
        <taxon>Synchytriaceae</taxon>
        <taxon>Synchytrium</taxon>
    </lineage>
</organism>
<evidence type="ECO:0000313" key="12">
    <source>
        <dbReference type="Proteomes" id="UP000320475"/>
    </source>
</evidence>
<evidence type="ECO:0000256" key="4">
    <source>
        <dbReference type="ARBA" id="ARBA00022741"/>
    </source>
</evidence>
<evidence type="ECO:0000256" key="9">
    <source>
        <dbReference type="RuleBase" id="RU365068"/>
    </source>
</evidence>
<evidence type="ECO:0000256" key="8">
    <source>
        <dbReference type="ARBA" id="ARBA00022884"/>
    </source>
</evidence>
<dbReference type="GO" id="GO:0006364">
    <property type="term" value="P:rRNA processing"/>
    <property type="evidence" value="ECO:0007669"/>
    <property type="project" value="UniProtKB-KW"/>
</dbReference>
<evidence type="ECO:0000256" key="5">
    <source>
        <dbReference type="ARBA" id="ARBA00022801"/>
    </source>
</evidence>
<feature type="domain" description="Helicase C-terminal" evidence="10">
    <location>
        <begin position="36"/>
        <end position="212"/>
    </location>
</feature>
<evidence type="ECO:0000256" key="7">
    <source>
        <dbReference type="ARBA" id="ARBA00022840"/>
    </source>
</evidence>
<comment type="similarity">
    <text evidence="9">Belongs to the DEAD box helicase family.</text>
</comment>
<evidence type="ECO:0000313" key="11">
    <source>
        <dbReference type="EMBL" id="TPX31818.1"/>
    </source>
</evidence>
<dbReference type="Pfam" id="PF13959">
    <property type="entry name" value="CTE_SPB4"/>
    <property type="match status" value="1"/>
</dbReference>
<evidence type="ECO:0000259" key="10">
    <source>
        <dbReference type="PROSITE" id="PS51194"/>
    </source>
</evidence>
<evidence type="ECO:0000256" key="6">
    <source>
        <dbReference type="ARBA" id="ARBA00022806"/>
    </source>
</evidence>
<dbReference type="GO" id="GO:0003724">
    <property type="term" value="F:RNA helicase activity"/>
    <property type="evidence" value="ECO:0007669"/>
    <property type="project" value="UniProtKB-EC"/>
</dbReference>
<dbReference type="Gene3D" id="3.40.50.300">
    <property type="entry name" value="P-loop containing nucleotide triphosphate hydrolases"/>
    <property type="match status" value="1"/>
</dbReference>
<reference evidence="11 12" key="1">
    <citation type="journal article" date="2019" name="Sci. Rep.">
        <title>Comparative genomics of chytrid fungi reveal insights into the obligate biotrophic and pathogenic lifestyle of Synchytrium endobioticum.</title>
        <authorList>
            <person name="van de Vossenberg B.T.L.H."/>
            <person name="Warris S."/>
            <person name="Nguyen H.D.T."/>
            <person name="van Gent-Pelzer M.P.E."/>
            <person name="Joly D.L."/>
            <person name="van de Geest H.C."/>
            <person name="Bonants P.J.M."/>
            <person name="Smith D.S."/>
            <person name="Levesque C.A."/>
            <person name="van der Lee T.A.J."/>
        </authorList>
    </citation>
    <scope>NUCLEOTIDE SEQUENCE [LARGE SCALE GENOMIC DNA]</scope>
    <source>
        <strain evidence="11 12">LEV6574</strain>
    </source>
</reference>
<gene>
    <name evidence="11" type="ORF">SeLEV6574_g08509</name>
</gene>
<comment type="function">
    <text evidence="9">RNA helicase.</text>
</comment>
<dbReference type="EC" id="3.6.4.13" evidence="9"/>
<keyword evidence="6 9" id="KW-0347">Helicase</keyword>
<evidence type="ECO:0000256" key="3">
    <source>
        <dbReference type="ARBA" id="ARBA00022552"/>
    </source>
</evidence>
<dbReference type="PANTHER" id="PTHR24031">
    <property type="entry name" value="RNA HELICASE"/>
    <property type="match status" value="1"/>
</dbReference>
<dbReference type="Proteomes" id="UP000320475">
    <property type="component" value="Unassembled WGS sequence"/>
</dbReference>
<keyword evidence="3" id="KW-0698">rRNA processing</keyword>
<name>A0A507BXF7_9FUNG</name>
<dbReference type="Pfam" id="PF00271">
    <property type="entry name" value="Helicase_C"/>
    <property type="match status" value="1"/>
</dbReference>
<keyword evidence="8 9" id="KW-0694">RNA-binding</keyword>
<dbReference type="CDD" id="cd18787">
    <property type="entry name" value="SF2_C_DEAD"/>
    <property type="match status" value="1"/>
</dbReference>
<dbReference type="SMART" id="SM00490">
    <property type="entry name" value="HELICc"/>
    <property type="match status" value="1"/>
</dbReference>
<dbReference type="PROSITE" id="PS51194">
    <property type="entry name" value="HELICASE_CTER"/>
    <property type="match status" value="1"/>
</dbReference>
<evidence type="ECO:0000256" key="2">
    <source>
        <dbReference type="ARBA" id="ARBA00022517"/>
    </source>
</evidence>
<accession>A0A507BXF7</accession>
<keyword evidence="4 9" id="KW-0547">Nucleotide-binding</keyword>
<keyword evidence="5 9" id="KW-0378">Hydrolase</keyword>
<dbReference type="GO" id="GO:0016787">
    <property type="term" value="F:hydrolase activity"/>
    <property type="evidence" value="ECO:0007669"/>
    <property type="project" value="UniProtKB-KW"/>
</dbReference>
<proteinExistence type="inferred from homology"/>
<dbReference type="SMART" id="SM01178">
    <property type="entry name" value="DUF4217"/>
    <property type="match status" value="1"/>
</dbReference>
<dbReference type="InterPro" id="IPR001650">
    <property type="entry name" value="Helicase_C-like"/>
</dbReference>